<organism evidence="3 4">
    <name type="scientific">Paramecium tetraurelia</name>
    <dbReference type="NCBI Taxonomy" id="5888"/>
    <lineage>
        <taxon>Eukaryota</taxon>
        <taxon>Sar</taxon>
        <taxon>Alveolata</taxon>
        <taxon>Ciliophora</taxon>
        <taxon>Intramacronucleata</taxon>
        <taxon>Oligohymenophorea</taxon>
        <taxon>Peniculida</taxon>
        <taxon>Parameciidae</taxon>
        <taxon>Paramecium</taxon>
    </lineage>
</organism>
<dbReference type="EMBL" id="CT868194">
    <property type="protein sequence ID" value="CAK74582.1"/>
    <property type="molecule type" value="Genomic_DNA"/>
</dbReference>
<evidence type="ECO:0000313" key="3">
    <source>
        <dbReference type="EMBL" id="CAK74582.1"/>
    </source>
</evidence>
<keyword evidence="4" id="KW-1185">Reference proteome</keyword>
<evidence type="ECO:0000313" key="4">
    <source>
        <dbReference type="Proteomes" id="UP000000600"/>
    </source>
</evidence>
<reference evidence="3 4" key="1">
    <citation type="journal article" date="2006" name="Nature">
        <title>Global trends of whole-genome duplications revealed by the ciliate Paramecium tetraurelia.</title>
        <authorList>
            <consortium name="Genoscope"/>
            <person name="Aury J.-M."/>
            <person name="Jaillon O."/>
            <person name="Duret L."/>
            <person name="Noel B."/>
            <person name="Jubin C."/>
            <person name="Porcel B.M."/>
            <person name="Segurens B."/>
            <person name="Daubin V."/>
            <person name="Anthouard V."/>
            <person name="Aiach N."/>
            <person name="Arnaiz O."/>
            <person name="Billaut A."/>
            <person name="Beisson J."/>
            <person name="Blanc I."/>
            <person name="Bouhouche K."/>
            <person name="Camara F."/>
            <person name="Duharcourt S."/>
            <person name="Guigo R."/>
            <person name="Gogendeau D."/>
            <person name="Katinka M."/>
            <person name="Keller A.-M."/>
            <person name="Kissmehl R."/>
            <person name="Klotz C."/>
            <person name="Koll F."/>
            <person name="Le Moue A."/>
            <person name="Lepere C."/>
            <person name="Malinsky S."/>
            <person name="Nowacki M."/>
            <person name="Nowak J.K."/>
            <person name="Plattner H."/>
            <person name="Poulain J."/>
            <person name="Ruiz F."/>
            <person name="Serrano V."/>
            <person name="Zagulski M."/>
            <person name="Dessen P."/>
            <person name="Betermier M."/>
            <person name="Weissenbach J."/>
            <person name="Scarpelli C."/>
            <person name="Schachter V."/>
            <person name="Sperling L."/>
            <person name="Meyer E."/>
            <person name="Cohen J."/>
            <person name="Wincker P."/>
        </authorList>
    </citation>
    <scope>NUCLEOTIDE SEQUENCE [LARGE SCALE GENOMIC DNA]</scope>
    <source>
        <strain evidence="3 4">Stock d4-2</strain>
    </source>
</reference>
<accession>A0CUW5</accession>
<protein>
    <submittedName>
        <fullName evidence="3">Uncharacterized protein</fullName>
    </submittedName>
</protein>
<dbReference type="HOGENOM" id="CLU_2101670_0_0_1"/>
<sequence>MSKKQKLLTGLNSLSIWLINTPDWLKENQKDTIEDAQQQIEFYTLELDNHKEKFADNNHGMQSNPKSMKPKPMQELSNKKLLTDSKSTSERSYPLNRSPSEIDLIIKYFNKLLDNI</sequence>
<evidence type="ECO:0000256" key="2">
    <source>
        <dbReference type="SAM" id="MobiDB-lite"/>
    </source>
</evidence>
<name>A0CUW5_PARTE</name>
<keyword evidence="1" id="KW-0175">Coiled coil</keyword>
<feature type="region of interest" description="Disordered" evidence="2">
    <location>
        <begin position="54"/>
        <end position="95"/>
    </location>
</feature>
<feature type="coiled-coil region" evidence="1">
    <location>
        <begin position="26"/>
        <end position="53"/>
    </location>
</feature>
<dbReference type="KEGG" id="ptm:GSPATT00039038001"/>
<gene>
    <name evidence="3" type="ORF">GSPATT00039038001</name>
</gene>
<dbReference type="AlphaFoldDB" id="A0CUW5"/>
<dbReference type="Proteomes" id="UP000000600">
    <property type="component" value="Unassembled WGS sequence"/>
</dbReference>
<dbReference type="RefSeq" id="XP_001441979.1">
    <property type="nucleotide sequence ID" value="XM_001441942.1"/>
</dbReference>
<feature type="compositionally biased region" description="Basic and acidic residues" evidence="2">
    <location>
        <begin position="77"/>
        <end position="89"/>
    </location>
</feature>
<dbReference type="GeneID" id="5027762"/>
<proteinExistence type="predicted"/>
<dbReference type="InParanoid" id="A0CUW5"/>
<evidence type="ECO:0000256" key="1">
    <source>
        <dbReference type="SAM" id="Coils"/>
    </source>
</evidence>